<evidence type="ECO:0000313" key="2">
    <source>
        <dbReference type="Proteomes" id="UP000053611"/>
    </source>
</evidence>
<gene>
    <name evidence="1" type="ORF">CC85DRAFT_291044</name>
</gene>
<dbReference type="STRING" id="879819.A0A0J0XT36"/>
<keyword evidence="2" id="KW-1185">Reference proteome</keyword>
<dbReference type="OrthoDB" id="5954824at2759"/>
<proteinExistence type="predicted"/>
<dbReference type="Proteomes" id="UP000053611">
    <property type="component" value="Unassembled WGS sequence"/>
</dbReference>
<organism evidence="1 2">
    <name type="scientific">Cutaneotrichosporon oleaginosum</name>
    <dbReference type="NCBI Taxonomy" id="879819"/>
    <lineage>
        <taxon>Eukaryota</taxon>
        <taxon>Fungi</taxon>
        <taxon>Dikarya</taxon>
        <taxon>Basidiomycota</taxon>
        <taxon>Agaricomycotina</taxon>
        <taxon>Tremellomycetes</taxon>
        <taxon>Trichosporonales</taxon>
        <taxon>Trichosporonaceae</taxon>
        <taxon>Cutaneotrichosporon</taxon>
    </lineage>
</organism>
<accession>A0A0J0XT36</accession>
<dbReference type="AlphaFoldDB" id="A0A0J0XT36"/>
<dbReference type="EMBL" id="KQ087188">
    <property type="protein sequence ID" value="KLT44248.1"/>
    <property type="molecule type" value="Genomic_DNA"/>
</dbReference>
<sequence>MPPLTHPAPDDAAVRALGLPQSSRPGAATLSLNRDHLIRMREGHFTRARPGRKKDENRNWRNLTMSEAAWIRLEEIGAVTKGRAWTAREGYDDEGNPVKPDLPYVMLTKLVIASSPRKILTLNQRRGLPKRVCMRTVR</sequence>
<name>A0A0J0XT36_9TREE</name>
<protein>
    <submittedName>
        <fullName evidence="1">Uncharacterized protein</fullName>
    </submittedName>
</protein>
<reference evidence="1 2" key="1">
    <citation type="submission" date="2015-03" db="EMBL/GenBank/DDBJ databases">
        <title>Genomics and transcriptomics of the oil-accumulating basidiomycete yeast T. oleaginosus allow insights into substrate utilization and the diverse evolutionary trajectories of mating systems in fungi.</title>
        <authorList>
            <consortium name="DOE Joint Genome Institute"/>
            <person name="Kourist R."/>
            <person name="Kracht O."/>
            <person name="Bracharz F."/>
            <person name="Lipzen A."/>
            <person name="Nolan M."/>
            <person name="Ohm R."/>
            <person name="Grigoriev I."/>
            <person name="Sun S."/>
            <person name="Heitman J."/>
            <person name="Bruck T."/>
            <person name="Nowrousian M."/>
        </authorList>
    </citation>
    <scope>NUCLEOTIDE SEQUENCE [LARGE SCALE GENOMIC DNA]</scope>
    <source>
        <strain evidence="1 2">IBC0246</strain>
    </source>
</reference>
<evidence type="ECO:0000313" key="1">
    <source>
        <dbReference type="EMBL" id="KLT44248.1"/>
    </source>
</evidence>